<dbReference type="Proteomes" id="UP000019812">
    <property type="component" value="Unassembled WGS sequence"/>
</dbReference>
<evidence type="ECO:0000256" key="1">
    <source>
        <dbReference type="SAM" id="MobiDB-lite"/>
    </source>
</evidence>
<proteinExistence type="predicted"/>
<dbReference type="EMBL" id="JDSS02000024">
    <property type="protein sequence ID" value="KFB67880.1"/>
    <property type="molecule type" value="Genomic_DNA"/>
</dbReference>
<evidence type="ECO:0000313" key="2">
    <source>
        <dbReference type="EMBL" id="KFB67880.1"/>
    </source>
</evidence>
<accession>A0A084XZI6</accession>
<feature type="region of interest" description="Disordered" evidence="1">
    <location>
        <begin position="81"/>
        <end position="108"/>
    </location>
</feature>
<dbReference type="AlphaFoldDB" id="A0A084XZI6"/>
<reference evidence="2 3" key="1">
    <citation type="submission" date="2014-07" db="EMBL/GenBank/DDBJ databases">
        <title>Expanding our view of genomic diversity in Candidatus Accumulibacter clades.</title>
        <authorList>
            <person name="Skennerton C.T."/>
            <person name="Barr J.J."/>
            <person name="Slater F.R."/>
            <person name="Bond P.L."/>
            <person name="Tyson G.W."/>
        </authorList>
    </citation>
    <scope>NUCLEOTIDE SEQUENCE [LARGE SCALE GENOMIC DNA]</scope>
    <source>
        <strain evidence="3">SK-01</strain>
    </source>
</reference>
<evidence type="ECO:0000313" key="3">
    <source>
        <dbReference type="Proteomes" id="UP000019812"/>
    </source>
</evidence>
<gene>
    <name evidence="2" type="ORF">CAPSK01_002468</name>
</gene>
<comment type="caution">
    <text evidence="2">The sequence shown here is derived from an EMBL/GenBank/DDBJ whole genome shotgun (WGS) entry which is preliminary data.</text>
</comment>
<feature type="region of interest" description="Disordered" evidence="1">
    <location>
        <begin position="169"/>
        <end position="192"/>
    </location>
</feature>
<feature type="region of interest" description="Disordered" evidence="1">
    <location>
        <begin position="1"/>
        <end position="43"/>
    </location>
</feature>
<organism evidence="2 3">
    <name type="scientific">Candidatus Accumulibacter vicinus</name>
    <dbReference type="NCBI Taxonomy" id="2954382"/>
    <lineage>
        <taxon>Bacteria</taxon>
        <taxon>Pseudomonadati</taxon>
        <taxon>Pseudomonadota</taxon>
        <taxon>Betaproteobacteria</taxon>
        <taxon>Candidatus Accumulibacter</taxon>
    </lineage>
</organism>
<name>A0A084XZI6_9PROT</name>
<sequence length="192" mass="20629">MTRRGDSVAPTIVRDGCPASKRVPGLRLDGGSTPFGTGRRSQADRSCWPRDAIATCVIRLTRAAPGIVKTVLAGKQPAPLTLKELTPPSPVARRHRGSRAKSRGGSDCAVPYPREPVLVRMAACPVQNSSPHLPRIALRSLLSGPPLPSRPFSSIHLSRMSLSALDRLERLPSPSSRNDSFPDAGARARRHL</sequence>
<protein>
    <submittedName>
        <fullName evidence="2">Uncharacterized protein</fullName>
    </submittedName>
</protein>
<feature type="compositionally biased region" description="Basic residues" evidence="1">
    <location>
        <begin position="92"/>
        <end position="102"/>
    </location>
</feature>
<dbReference type="STRING" id="1457154.CAPSK01_002468"/>